<name>A0ABY6N526_9ALTE</name>
<evidence type="ECO:0000313" key="2">
    <source>
        <dbReference type="EMBL" id="UZE97226.1"/>
    </source>
</evidence>
<keyword evidence="3" id="KW-1185">Reference proteome</keyword>
<dbReference type="EMBL" id="CP100390">
    <property type="protein sequence ID" value="UZE97226.1"/>
    <property type="molecule type" value="Genomic_DNA"/>
</dbReference>
<keyword evidence="1" id="KW-0472">Membrane</keyword>
<gene>
    <name evidence="2" type="ORF">NKI27_05615</name>
</gene>
<organism evidence="2 3">
    <name type="scientific">Alkalimarinus alittae</name>
    <dbReference type="NCBI Taxonomy" id="2961619"/>
    <lineage>
        <taxon>Bacteria</taxon>
        <taxon>Pseudomonadati</taxon>
        <taxon>Pseudomonadota</taxon>
        <taxon>Gammaproteobacteria</taxon>
        <taxon>Alteromonadales</taxon>
        <taxon>Alteromonadaceae</taxon>
        <taxon>Alkalimarinus</taxon>
    </lineage>
</organism>
<protein>
    <submittedName>
        <fullName evidence="2">Uncharacterized protein</fullName>
    </submittedName>
</protein>
<sequence>MTKPKKIPSRLTISLPIEYIETYLQLCDAFELTRDQLFMILTSGNGLIDGGVEKIFPDGVSKSEWGRTYSQQDFSVCKFIELTGVTMDYLLFGLITILWFTVSTLCLNYFNDFCGCEDEWDSFPFWVKLPMRIFAPVLFLMWSR</sequence>
<keyword evidence="1" id="KW-1133">Transmembrane helix</keyword>
<proteinExistence type="predicted"/>
<accession>A0ABY6N526</accession>
<keyword evidence="1" id="KW-0812">Transmembrane</keyword>
<dbReference type="Proteomes" id="UP001163739">
    <property type="component" value="Chromosome"/>
</dbReference>
<evidence type="ECO:0000313" key="3">
    <source>
        <dbReference type="Proteomes" id="UP001163739"/>
    </source>
</evidence>
<dbReference type="RefSeq" id="WP_265048705.1">
    <property type="nucleotide sequence ID" value="NZ_CP100390.1"/>
</dbReference>
<feature type="transmembrane region" description="Helical" evidence="1">
    <location>
        <begin position="89"/>
        <end position="111"/>
    </location>
</feature>
<reference evidence="2" key="1">
    <citation type="submission" date="2022-06" db="EMBL/GenBank/DDBJ databases">
        <title>Alkalimarinus sp. nov., isolated from gut of a Alitta virens.</title>
        <authorList>
            <person name="Yang A.I."/>
            <person name="Shin N.-R."/>
        </authorList>
    </citation>
    <scope>NUCLEOTIDE SEQUENCE</scope>
    <source>
        <strain evidence="2">A2M4</strain>
    </source>
</reference>
<evidence type="ECO:0000256" key="1">
    <source>
        <dbReference type="SAM" id="Phobius"/>
    </source>
</evidence>